<evidence type="ECO:0000313" key="1">
    <source>
        <dbReference type="EMBL" id="CAH1213761.1"/>
    </source>
</evidence>
<dbReference type="EMBL" id="CAKMMF010000022">
    <property type="protein sequence ID" value="CAH1213761.1"/>
    <property type="molecule type" value="Genomic_DNA"/>
</dbReference>
<gene>
    <name evidence="1" type="ORF">PAECIP111893_03707</name>
</gene>
<proteinExistence type="predicted"/>
<name>A0ABN8GNE9_9BACL</name>
<accession>A0ABN8GNE9</accession>
<keyword evidence="2" id="KW-1185">Reference proteome</keyword>
<protein>
    <submittedName>
        <fullName evidence="1">Uncharacterized protein</fullName>
    </submittedName>
</protein>
<reference evidence="1" key="1">
    <citation type="submission" date="2022-01" db="EMBL/GenBank/DDBJ databases">
        <authorList>
            <person name="Criscuolo A."/>
        </authorList>
    </citation>
    <scope>NUCLEOTIDE SEQUENCE</scope>
    <source>
        <strain evidence="1">CIP111893</strain>
    </source>
</reference>
<sequence>MGIQRMDSSCSCTKVVIICMECGASMQETTVSGKSLLKAAERNAIGRISGKNRFTALASE</sequence>
<evidence type="ECO:0000313" key="2">
    <source>
        <dbReference type="Proteomes" id="UP000838686"/>
    </source>
</evidence>
<dbReference type="Proteomes" id="UP000838686">
    <property type="component" value="Unassembled WGS sequence"/>
</dbReference>
<organism evidence="1 2">
    <name type="scientific">Paenibacillus plantiphilus</name>
    <dbReference type="NCBI Taxonomy" id="2905650"/>
    <lineage>
        <taxon>Bacteria</taxon>
        <taxon>Bacillati</taxon>
        <taxon>Bacillota</taxon>
        <taxon>Bacilli</taxon>
        <taxon>Bacillales</taxon>
        <taxon>Paenibacillaceae</taxon>
        <taxon>Paenibacillus</taxon>
    </lineage>
</organism>
<comment type="caution">
    <text evidence="1">The sequence shown here is derived from an EMBL/GenBank/DDBJ whole genome shotgun (WGS) entry which is preliminary data.</text>
</comment>